<reference evidence="13 14" key="1">
    <citation type="submission" date="2019-11" db="EMBL/GenBank/DDBJ databases">
        <title>Draft Genome Sequences of Six Type Strains of the Genus Massilia.</title>
        <authorList>
            <person name="Miess H."/>
            <person name="Frediansyah A."/>
            <person name="Goeker M."/>
            <person name="Gross H."/>
        </authorList>
    </citation>
    <scope>NUCLEOTIDE SEQUENCE [LARGE SCALE GENOMIC DNA]</scope>
    <source>
        <strain evidence="13 14">DSM 17513</strain>
    </source>
</reference>
<organism evidence="13 14">
    <name type="scientific">Pseudoduganella dura</name>
    <dbReference type="NCBI Taxonomy" id="321982"/>
    <lineage>
        <taxon>Bacteria</taxon>
        <taxon>Pseudomonadati</taxon>
        <taxon>Pseudomonadota</taxon>
        <taxon>Betaproteobacteria</taxon>
        <taxon>Burkholderiales</taxon>
        <taxon>Oxalobacteraceae</taxon>
        <taxon>Telluria group</taxon>
        <taxon>Pseudoduganella</taxon>
    </lineage>
</organism>
<comment type="caution">
    <text evidence="13">The sequence shown here is derived from an EMBL/GenBank/DDBJ whole genome shotgun (WGS) entry which is preliminary data.</text>
</comment>
<dbReference type="GO" id="GO:0006811">
    <property type="term" value="P:monoatomic ion transport"/>
    <property type="evidence" value="ECO:0007669"/>
    <property type="project" value="UniProtKB-KW"/>
</dbReference>
<keyword evidence="14" id="KW-1185">Reference proteome</keyword>
<feature type="region of interest" description="Disordered" evidence="11">
    <location>
        <begin position="1"/>
        <end position="46"/>
    </location>
</feature>
<dbReference type="SUPFAM" id="SSF56935">
    <property type="entry name" value="Porins"/>
    <property type="match status" value="1"/>
</dbReference>
<dbReference type="GO" id="GO:0046930">
    <property type="term" value="C:pore complex"/>
    <property type="evidence" value="ECO:0007669"/>
    <property type="project" value="UniProtKB-KW"/>
</dbReference>
<evidence type="ECO:0000313" key="13">
    <source>
        <dbReference type="EMBL" id="MUI15825.1"/>
    </source>
</evidence>
<evidence type="ECO:0000256" key="8">
    <source>
        <dbReference type="ARBA" id="ARBA00023114"/>
    </source>
</evidence>
<evidence type="ECO:0000256" key="3">
    <source>
        <dbReference type="ARBA" id="ARBA00022448"/>
    </source>
</evidence>
<dbReference type="InterPro" id="IPR033900">
    <property type="entry name" value="Gram_neg_porin_domain"/>
</dbReference>
<keyword evidence="10" id="KW-0998">Cell outer membrane</keyword>
<keyword evidence="6" id="KW-0732">Signal</keyword>
<feature type="compositionally biased region" description="Low complexity" evidence="11">
    <location>
        <begin position="14"/>
        <end position="27"/>
    </location>
</feature>
<keyword evidence="4" id="KW-1134">Transmembrane beta strand</keyword>
<evidence type="ECO:0000256" key="7">
    <source>
        <dbReference type="ARBA" id="ARBA00023065"/>
    </source>
</evidence>
<evidence type="ECO:0000256" key="5">
    <source>
        <dbReference type="ARBA" id="ARBA00022692"/>
    </source>
</evidence>
<sequence>MAKTRRPISRATPRAGSNSTSSCSTAGSRRRWRRRNPDSTAELTAKATRRSRSALALALPLCLLASPAAWSQGGILVSGFIDAGVYRDNGDTWRVGPIQRSNLAFEAREALGDGAIVTFRLSTRFEPDSGAFEEAGKPFWHDEATIGLTGKFGSLRIGRHMDALYANDWIFDPWDYYDRIASPAYDLWRRNFASDPIANLGGTPDWGRVNNGVFYDSPDMNGFTLHVSGSPESSAGSRRKALMTAVRYRHPHGAAMIAHGRNSAGDTDSFIGLKLIGTAVSLMGGYDISRSGASTAKGLSVGASHVAGRTTYRIGAGRVDVDGVRQERMLGLGVRQALSARTSVYADFARKAYPARIASTYGVGITHSF</sequence>
<feature type="domain" description="Porin" evidence="12">
    <location>
        <begin position="61"/>
        <end position="351"/>
    </location>
</feature>
<dbReference type="Gene3D" id="2.40.160.10">
    <property type="entry name" value="Porin"/>
    <property type="match status" value="1"/>
</dbReference>
<evidence type="ECO:0000256" key="1">
    <source>
        <dbReference type="ARBA" id="ARBA00004571"/>
    </source>
</evidence>
<dbReference type="CDD" id="cd00342">
    <property type="entry name" value="gram_neg_porins"/>
    <property type="match status" value="1"/>
</dbReference>
<accession>A0A6I3XVR3</accession>
<dbReference type="PANTHER" id="PTHR34501">
    <property type="entry name" value="PROTEIN YDDL-RELATED"/>
    <property type="match status" value="1"/>
</dbReference>
<dbReference type="AlphaFoldDB" id="A0A6I3XVR3"/>
<dbReference type="InterPro" id="IPR050298">
    <property type="entry name" value="Gram-neg_bact_OMP"/>
</dbReference>
<gene>
    <name evidence="13" type="ORF">GJV26_25695</name>
</gene>
<evidence type="ECO:0000256" key="2">
    <source>
        <dbReference type="ARBA" id="ARBA00011233"/>
    </source>
</evidence>
<proteinExistence type="predicted"/>
<dbReference type="PANTHER" id="PTHR34501:SF9">
    <property type="entry name" value="MAJOR OUTER MEMBRANE PROTEIN P.IA"/>
    <property type="match status" value="1"/>
</dbReference>
<evidence type="ECO:0000256" key="10">
    <source>
        <dbReference type="ARBA" id="ARBA00023237"/>
    </source>
</evidence>
<dbReference type="InterPro" id="IPR023614">
    <property type="entry name" value="Porin_dom_sf"/>
</dbReference>
<dbReference type="Proteomes" id="UP000431684">
    <property type="component" value="Unassembled WGS sequence"/>
</dbReference>
<keyword evidence="9" id="KW-0472">Membrane</keyword>
<keyword evidence="5" id="KW-0812">Transmembrane</keyword>
<evidence type="ECO:0000256" key="6">
    <source>
        <dbReference type="ARBA" id="ARBA00022729"/>
    </source>
</evidence>
<protein>
    <submittedName>
        <fullName evidence="13">Porin</fullName>
    </submittedName>
</protein>
<comment type="subunit">
    <text evidence="2">Homotrimer.</text>
</comment>
<comment type="subcellular location">
    <subcellularLocation>
        <location evidence="1">Cell outer membrane</location>
        <topology evidence="1">Multi-pass membrane protein</topology>
    </subcellularLocation>
</comment>
<dbReference type="GO" id="GO:0009279">
    <property type="term" value="C:cell outer membrane"/>
    <property type="evidence" value="ECO:0007669"/>
    <property type="project" value="UniProtKB-SubCell"/>
</dbReference>
<dbReference type="Pfam" id="PF13609">
    <property type="entry name" value="Porin_4"/>
    <property type="match status" value="1"/>
</dbReference>
<keyword evidence="8" id="KW-0626">Porin</keyword>
<keyword evidence="7" id="KW-0406">Ion transport</keyword>
<evidence type="ECO:0000256" key="4">
    <source>
        <dbReference type="ARBA" id="ARBA00022452"/>
    </source>
</evidence>
<keyword evidence="3" id="KW-0813">Transport</keyword>
<dbReference type="EMBL" id="WNWM01000002">
    <property type="protein sequence ID" value="MUI15825.1"/>
    <property type="molecule type" value="Genomic_DNA"/>
</dbReference>
<evidence type="ECO:0000256" key="9">
    <source>
        <dbReference type="ARBA" id="ARBA00023136"/>
    </source>
</evidence>
<dbReference type="GO" id="GO:0015288">
    <property type="term" value="F:porin activity"/>
    <property type="evidence" value="ECO:0007669"/>
    <property type="project" value="UniProtKB-KW"/>
</dbReference>
<evidence type="ECO:0000313" key="14">
    <source>
        <dbReference type="Proteomes" id="UP000431684"/>
    </source>
</evidence>
<evidence type="ECO:0000259" key="12">
    <source>
        <dbReference type="Pfam" id="PF13609"/>
    </source>
</evidence>
<evidence type="ECO:0000256" key="11">
    <source>
        <dbReference type="SAM" id="MobiDB-lite"/>
    </source>
</evidence>
<name>A0A6I3XVR3_9BURK</name>